<evidence type="ECO:0000313" key="19">
    <source>
        <dbReference type="EMBL" id="VDO09612.1"/>
    </source>
</evidence>
<dbReference type="SUPFAM" id="SSF47323">
    <property type="entry name" value="Anticodon-binding domain of a subclass of class I aminoacyl-tRNA synthetases"/>
    <property type="match status" value="1"/>
</dbReference>
<evidence type="ECO:0000256" key="6">
    <source>
        <dbReference type="ARBA" id="ARBA00022598"/>
    </source>
</evidence>
<dbReference type="InterPro" id="IPR009008">
    <property type="entry name" value="Val/Leu/Ile-tRNA-synth_edit"/>
</dbReference>
<evidence type="ECO:0000256" key="9">
    <source>
        <dbReference type="ARBA" id="ARBA00022917"/>
    </source>
</evidence>
<keyword evidence="10 15" id="KW-0030">Aminoacyl-tRNA synthetase</keyword>
<evidence type="ECO:0000256" key="12">
    <source>
        <dbReference type="ARBA" id="ARBA00029936"/>
    </source>
</evidence>
<feature type="region of interest" description="Disordered" evidence="16">
    <location>
        <begin position="30"/>
        <end position="52"/>
    </location>
</feature>
<evidence type="ECO:0000256" key="5">
    <source>
        <dbReference type="ARBA" id="ARBA00022490"/>
    </source>
</evidence>
<dbReference type="NCBIfam" id="TIGR00422">
    <property type="entry name" value="valS"/>
    <property type="match status" value="1"/>
</dbReference>
<evidence type="ECO:0000256" key="4">
    <source>
        <dbReference type="ARBA" id="ARBA00013169"/>
    </source>
</evidence>
<evidence type="ECO:0000313" key="20">
    <source>
        <dbReference type="Proteomes" id="UP000278807"/>
    </source>
</evidence>
<dbReference type="InterPro" id="IPR002300">
    <property type="entry name" value="aa-tRNA-synth_Ia"/>
</dbReference>
<comment type="similarity">
    <text evidence="3 15">Belongs to the class-I aminoacyl-tRNA synthetase family.</text>
</comment>
<feature type="domain" description="Methionyl/Valyl/Leucyl/Isoleucyl-tRNA synthetase anticodon-binding" evidence="18">
    <location>
        <begin position="768"/>
        <end position="911"/>
    </location>
</feature>
<dbReference type="GO" id="GO:0004832">
    <property type="term" value="F:valine-tRNA ligase activity"/>
    <property type="evidence" value="ECO:0007669"/>
    <property type="project" value="UniProtKB-EC"/>
</dbReference>
<dbReference type="Pfam" id="PF00133">
    <property type="entry name" value="tRNA-synt_1"/>
    <property type="match status" value="1"/>
</dbReference>
<dbReference type="CDD" id="cd07962">
    <property type="entry name" value="Anticodon_Ia_Val"/>
    <property type="match status" value="1"/>
</dbReference>
<dbReference type="InterPro" id="IPR002303">
    <property type="entry name" value="Valyl-tRNA_ligase"/>
</dbReference>
<evidence type="ECO:0000256" key="8">
    <source>
        <dbReference type="ARBA" id="ARBA00022840"/>
    </source>
</evidence>
<evidence type="ECO:0000256" key="1">
    <source>
        <dbReference type="ARBA" id="ARBA00004173"/>
    </source>
</evidence>
<dbReference type="GO" id="GO:0002161">
    <property type="term" value="F:aminoacyl-tRNA deacylase activity"/>
    <property type="evidence" value="ECO:0007669"/>
    <property type="project" value="InterPro"/>
</dbReference>
<evidence type="ECO:0000256" key="10">
    <source>
        <dbReference type="ARBA" id="ARBA00023146"/>
    </source>
</evidence>
<dbReference type="InterPro" id="IPR014729">
    <property type="entry name" value="Rossmann-like_a/b/a_fold"/>
</dbReference>
<dbReference type="InterPro" id="IPR001412">
    <property type="entry name" value="aa-tRNA-synth_I_CS"/>
</dbReference>
<dbReference type="Gene3D" id="1.10.287.380">
    <property type="entry name" value="Valyl-tRNA synthetase, C-terminal domain"/>
    <property type="match status" value="1"/>
</dbReference>
<dbReference type="GO" id="GO:0006438">
    <property type="term" value="P:valyl-tRNA aminoacylation"/>
    <property type="evidence" value="ECO:0007669"/>
    <property type="project" value="InterPro"/>
</dbReference>
<dbReference type="Gene3D" id="3.40.50.620">
    <property type="entry name" value="HUPs"/>
    <property type="match status" value="2"/>
</dbReference>
<dbReference type="GO" id="GO:0005524">
    <property type="term" value="F:ATP binding"/>
    <property type="evidence" value="ECO:0007669"/>
    <property type="project" value="UniProtKB-KW"/>
</dbReference>
<dbReference type="AlphaFoldDB" id="A0A0R3TTT1"/>
<evidence type="ECO:0000256" key="14">
    <source>
        <dbReference type="ARBA" id="ARBA00047552"/>
    </source>
</evidence>
<comment type="catalytic activity">
    <reaction evidence="14">
        <text>tRNA(Val) + L-valine + ATP = L-valyl-tRNA(Val) + AMP + diphosphate</text>
        <dbReference type="Rhea" id="RHEA:10704"/>
        <dbReference type="Rhea" id="RHEA-COMP:9672"/>
        <dbReference type="Rhea" id="RHEA-COMP:9708"/>
        <dbReference type="ChEBI" id="CHEBI:30616"/>
        <dbReference type="ChEBI" id="CHEBI:33019"/>
        <dbReference type="ChEBI" id="CHEBI:57762"/>
        <dbReference type="ChEBI" id="CHEBI:78442"/>
        <dbReference type="ChEBI" id="CHEBI:78537"/>
        <dbReference type="ChEBI" id="CHEBI:456215"/>
        <dbReference type="EC" id="6.1.1.9"/>
    </reaction>
</comment>
<keyword evidence="6 15" id="KW-0436">Ligase</keyword>
<accession>A0A0R3TTT1</accession>
<dbReference type="EC" id="6.1.1.9" evidence="4"/>
<organism evidence="21">
    <name type="scientific">Rodentolepis nana</name>
    <name type="common">Dwarf tapeworm</name>
    <name type="synonym">Hymenolepis nana</name>
    <dbReference type="NCBI Taxonomy" id="102285"/>
    <lineage>
        <taxon>Eukaryota</taxon>
        <taxon>Metazoa</taxon>
        <taxon>Spiralia</taxon>
        <taxon>Lophotrochozoa</taxon>
        <taxon>Platyhelminthes</taxon>
        <taxon>Cestoda</taxon>
        <taxon>Eucestoda</taxon>
        <taxon>Cyclophyllidea</taxon>
        <taxon>Hymenolepididae</taxon>
        <taxon>Rodentolepis</taxon>
    </lineage>
</organism>
<dbReference type="FunFam" id="3.90.740.10:FF:000005">
    <property type="entry name" value="Valine--tRNA ligase, mitochondrial"/>
    <property type="match status" value="1"/>
</dbReference>
<reference evidence="21" key="1">
    <citation type="submission" date="2017-02" db="UniProtKB">
        <authorList>
            <consortium name="WormBaseParasite"/>
        </authorList>
    </citation>
    <scope>IDENTIFICATION</scope>
</reference>
<evidence type="ECO:0000256" key="7">
    <source>
        <dbReference type="ARBA" id="ARBA00022741"/>
    </source>
</evidence>
<evidence type="ECO:0000259" key="17">
    <source>
        <dbReference type="Pfam" id="PF00133"/>
    </source>
</evidence>
<dbReference type="Gene3D" id="3.90.740.10">
    <property type="entry name" value="Valyl/Leucyl/Isoleucyl-tRNA synthetase, editing domain"/>
    <property type="match status" value="1"/>
</dbReference>
<dbReference type="PROSITE" id="PS00178">
    <property type="entry name" value="AA_TRNA_LIGASE_I"/>
    <property type="match status" value="1"/>
</dbReference>
<dbReference type="FunFam" id="1.10.730.10:FF:000009">
    <property type="entry name" value="Valine--tRNA ligase, mitochondrial"/>
    <property type="match status" value="1"/>
</dbReference>
<dbReference type="Pfam" id="PF08264">
    <property type="entry name" value="Anticodon_1"/>
    <property type="match status" value="1"/>
</dbReference>
<dbReference type="CDD" id="cd00817">
    <property type="entry name" value="ValRS_core"/>
    <property type="match status" value="1"/>
</dbReference>
<dbReference type="InterPro" id="IPR033705">
    <property type="entry name" value="Anticodon_Ia_Val"/>
</dbReference>
<gene>
    <name evidence="19" type="ORF">HNAJ_LOCUS11127</name>
</gene>
<dbReference type="Gene3D" id="1.10.730.10">
    <property type="entry name" value="Isoleucyl-tRNA Synthetase, Domain 1"/>
    <property type="match status" value="1"/>
</dbReference>
<dbReference type="FunFam" id="3.40.50.620:FF:000020">
    <property type="entry name" value="Valine--tRNA ligase, mitochondrial"/>
    <property type="match status" value="1"/>
</dbReference>
<dbReference type="PRINTS" id="PR00986">
    <property type="entry name" value="TRNASYNTHVAL"/>
</dbReference>
<comment type="subcellular location">
    <subcellularLocation>
        <location evidence="2">Cytoplasm</location>
    </subcellularLocation>
    <subcellularLocation>
        <location evidence="1">Mitochondrion</location>
    </subcellularLocation>
</comment>
<keyword evidence="8 15" id="KW-0067">ATP-binding</keyword>
<dbReference type="EMBL" id="UZAE01013389">
    <property type="protein sequence ID" value="VDO09612.1"/>
    <property type="molecule type" value="Genomic_DNA"/>
</dbReference>
<dbReference type="NCBIfam" id="NF004349">
    <property type="entry name" value="PRK05729.1"/>
    <property type="match status" value="1"/>
</dbReference>
<proteinExistence type="inferred from homology"/>
<feature type="region of interest" description="Disordered" evidence="16">
    <location>
        <begin position="989"/>
        <end position="1019"/>
    </location>
</feature>
<dbReference type="InterPro" id="IPR009080">
    <property type="entry name" value="tRNAsynth_Ia_anticodon-bd"/>
</dbReference>
<dbReference type="InterPro" id="IPR037118">
    <property type="entry name" value="Val-tRNA_synth_C_sf"/>
</dbReference>
<evidence type="ECO:0000256" key="11">
    <source>
        <dbReference type="ARBA" id="ARBA00024407"/>
    </source>
</evidence>
<dbReference type="SUPFAM" id="SSF52374">
    <property type="entry name" value="Nucleotidylyl transferase"/>
    <property type="match status" value="1"/>
</dbReference>
<protein>
    <recommendedName>
        <fullName evidence="11">Valine--tRNA ligase</fullName>
        <ecNumber evidence="4">6.1.1.9</ecNumber>
    </recommendedName>
    <alternativeName>
        <fullName evidence="13">Valine--tRNA ligase, mitochondrial</fullName>
    </alternativeName>
    <alternativeName>
        <fullName evidence="12">Valyl-tRNA synthetase</fullName>
    </alternativeName>
</protein>
<feature type="domain" description="Aminoacyl-tRNA synthetase class Ia" evidence="17">
    <location>
        <begin position="83"/>
        <end position="717"/>
    </location>
</feature>
<dbReference type="WBParaSite" id="HNAJ_0001113701-mRNA-1">
    <property type="protein sequence ID" value="HNAJ_0001113701-mRNA-1"/>
    <property type="gene ID" value="HNAJ_0001113701"/>
</dbReference>
<dbReference type="PANTHER" id="PTHR11946">
    <property type="entry name" value="VALYL-TRNA SYNTHETASES"/>
    <property type="match status" value="1"/>
</dbReference>
<evidence type="ECO:0000313" key="21">
    <source>
        <dbReference type="WBParaSite" id="HNAJ_0001113701-mRNA-1"/>
    </source>
</evidence>
<dbReference type="InterPro" id="IPR013155">
    <property type="entry name" value="M/V/L/I-tRNA-synth_anticd-bd"/>
</dbReference>
<keyword evidence="7 15" id="KW-0547">Nucleotide-binding</keyword>
<reference evidence="19 20" key="2">
    <citation type="submission" date="2018-11" db="EMBL/GenBank/DDBJ databases">
        <authorList>
            <consortium name="Pathogen Informatics"/>
        </authorList>
    </citation>
    <scope>NUCLEOTIDE SEQUENCE [LARGE SCALE GENOMIC DNA]</scope>
</reference>
<dbReference type="SUPFAM" id="SSF50677">
    <property type="entry name" value="ValRS/IleRS/LeuRS editing domain"/>
    <property type="match status" value="1"/>
</dbReference>
<dbReference type="FunFam" id="3.40.50.620:FF:000078">
    <property type="entry name" value="Valine--tRNA ligase, mitochondrial"/>
    <property type="match status" value="1"/>
</dbReference>
<dbReference type="HAMAP" id="MF_02004">
    <property type="entry name" value="Val_tRNA_synth_type1"/>
    <property type="match status" value="1"/>
</dbReference>
<evidence type="ECO:0000256" key="15">
    <source>
        <dbReference type="RuleBase" id="RU363035"/>
    </source>
</evidence>
<keyword evidence="20" id="KW-1185">Reference proteome</keyword>
<dbReference type="PANTHER" id="PTHR11946:SF109">
    <property type="entry name" value="VALINE--TRNA LIGASE"/>
    <property type="match status" value="1"/>
</dbReference>
<evidence type="ECO:0000256" key="13">
    <source>
        <dbReference type="ARBA" id="ARBA00040837"/>
    </source>
</evidence>
<dbReference type="STRING" id="102285.A0A0R3TTT1"/>
<dbReference type="GO" id="GO:0005829">
    <property type="term" value="C:cytosol"/>
    <property type="evidence" value="ECO:0007669"/>
    <property type="project" value="TreeGrafter"/>
</dbReference>
<sequence length="1265" mass="142365">MEGIEKTPAQLKKEAKKLEKLAKFQAKQEKLAGQKLDKSKPKQSKVATKAAVIHEPTLDKDGKKDVSGKMPESYSPGYVESLWYNWWETSGFFSPEYWASKECSEGPRKKFVMVIPPPNVTGNLHLGHALTNAIEDAVIRWHRMRGEITLWVPGCDHAGIATQVVVEKKLWRERQLTRHDIGREAFIEEVWKWKNEKGGNIYAQLRALGSSCDWTRASFTMDPKLSRAVTEAFVRMHEGNLIYRKERLVNWCCTLQSAISDIEVDKVELTGRTSLNVPGYAKPVVFGVLTSFAYPIADSNEELVVATTRLETMLGDTGIAVHPDDPRYKHLIGKFAVHPFAVPERRIPIVADTFVDREFGTGAVKLTPAHDPTDYEAGLRHNLPFLTCIDETGLMTKVAGQFAGMKRFDARLAVRKALEERGLYRGCVDNPMVVPVCSRTKDIIEPLLKPQWYVKCAELASRAVEEVESGRLKITPPGYMNTWYAWLRDCRDWCISRQLWWGHRIPAYLISLKSKESGEFQKLDESDENSWVIGRDEAEALSAAKTRFNITNDSDIRLNQDEDVLDTWFSSALFPFSVFGWPDDTDPDLSLYYPGNFLETGHDILFFWVARMVMAGLYLTGKLPFNQVYLHAMVRDAHGKKMSKSLGNAIDPVDVIHGISLPDLQEKLKHGNLDASELKRATAAQAKDFPKGIPECGTDALRFALVSYPTRGRSINLNILRVQGYRFFCNKLWNAARYAMYHCLGEEYKPPTSTSSLTFNNALLSGTDRWILGRLAHAVVECDAGFSTYHFPQATTACYNFWLYEFCDVYLEYSKPFVKSTQDVDPQRAEIVRHIVYTCVDFGLRLLHPFMPFVTEELFQRLPRRNPAADQPALCVTAYPSSEEVAKWMEVESSESIGFQLAFSLVHRLRSLYANYNLRVTGGDFPEVVLIAPSTTLDILHKGNFLDDLVVTLGKCKVVDMATDKNQVNTHGCIMTTVNALDARVDEATSGAEQAEGELEEVGEATQEQKIPDTDDASQQPFSSVTCQLYLRLVGHIDAVVEIERAQQRVAQIQKSISTLEETRSKPQYAEKVPQAKQALDAQKLHTLQVELSAFQDAIESLNSLLPGGTAKSHPTINSLLKLACLANKTTPESLSPELFDLQAQLEAVCLYDRSSPATNAKVKEFIALSIALLNPNGRKNDVARNFWRDYCHSRLEKGKFLFGRILGPADLVAVYVAHHLGNSVKFTTNASHLWLKNCHQYTLANGQKVCGDSVKFRRTLSRLK</sequence>
<evidence type="ECO:0000259" key="18">
    <source>
        <dbReference type="Pfam" id="PF08264"/>
    </source>
</evidence>
<keyword evidence="5" id="KW-0963">Cytoplasm</keyword>
<evidence type="ECO:0000256" key="16">
    <source>
        <dbReference type="SAM" id="MobiDB-lite"/>
    </source>
</evidence>
<dbReference type="Proteomes" id="UP000278807">
    <property type="component" value="Unassembled WGS sequence"/>
</dbReference>
<evidence type="ECO:0000256" key="3">
    <source>
        <dbReference type="ARBA" id="ARBA00005594"/>
    </source>
</evidence>
<feature type="compositionally biased region" description="Basic and acidic residues" evidence="16">
    <location>
        <begin position="30"/>
        <end position="40"/>
    </location>
</feature>
<dbReference type="OrthoDB" id="629407at2759"/>
<dbReference type="GO" id="GO:0005739">
    <property type="term" value="C:mitochondrion"/>
    <property type="evidence" value="ECO:0007669"/>
    <property type="project" value="UniProtKB-SubCell"/>
</dbReference>
<keyword evidence="9 15" id="KW-0648">Protein biosynthesis</keyword>
<name>A0A0R3TTT1_RODNA</name>
<evidence type="ECO:0000256" key="2">
    <source>
        <dbReference type="ARBA" id="ARBA00004496"/>
    </source>
</evidence>